<dbReference type="CDD" id="cd00637">
    <property type="entry name" value="7tm_classA_rhodopsin-like"/>
    <property type="match status" value="1"/>
</dbReference>
<dbReference type="Proteomes" id="UP000502823">
    <property type="component" value="Unassembled WGS sequence"/>
</dbReference>
<dbReference type="PANTHER" id="PTHR45695">
    <property type="entry name" value="LEUCOKININ RECEPTOR-RELATED"/>
    <property type="match status" value="1"/>
</dbReference>
<evidence type="ECO:0000259" key="11">
    <source>
        <dbReference type="PROSITE" id="PS50262"/>
    </source>
</evidence>
<feature type="transmembrane region" description="Helical" evidence="10">
    <location>
        <begin position="488"/>
        <end position="508"/>
    </location>
</feature>
<dbReference type="GO" id="GO:0004930">
    <property type="term" value="F:G protein-coupled receptor activity"/>
    <property type="evidence" value="ECO:0007669"/>
    <property type="project" value="UniProtKB-KW"/>
</dbReference>
<dbReference type="GO" id="GO:0005886">
    <property type="term" value="C:plasma membrane"/>
    <property type="evidence" value="ECO:0007669"/>
    <property type="project" value="TreeGrafter"/>
</dbReference>
<evidence type="ECO:0000256" key="1">
    <source>
        <dbReference type="ARBA" id="ARBA00004141"/>
    </source>
</evidence>
<name>A0A6L2PKE1_COPFO</name>
<feature type="transmembrane region" description="Helical" evidence="10">
    <location>
        <begin position="446"/>
        <end position="468"/>
    </location>
</feature>
<feature type="transmembrane region" description="Helical" evidence="10">
    <location>
        <begin position="308"/>
        <end position="326"/>
    </location>
</feature>
<keyword evidence="3 10" id="KW-0812">Transmembrane</keyword>
<comment type="similarity">
    <text evidence="2">Belongs to the G-protein coupled receptor 1 family.</text>
</comment>
<evidence type="ECO:0000256" key="4">
    <source>
        <dbReference type="ARBA" id="ARBA00022989"/>
    </source>
</evidence>
<feature type="domain" description="G-protein coupled receptors family 1 profile" evidence="11">
    <location>
        <begin position="247"/>
        <end position="499"/>
    </location>
</feature>
<reference evidence="13" key="1">
    <citation type="submission" date="2020-01" db="EMBL/GenBank/DDBJ databases">
        <title>Draft genome sequence of the Termite Coptotermes fromosanus.</title>
        <authorList>
            <person name="Itakura S."/>
            <person name="Yosikawa Y."/>
            <person name="Umezawa K."/>
        </authorList>
    </citation>
    <scope>NUCLEOTIDE SEQUENCE [LARGE SCALE GENOMIC DNA]</scope>
</reference>
<dbReference type="Pfam" id="PF00001">
    <property type="entry name" value="7tm_1"/>
    <property type="match status" value="1"/>
</dbReference>
<dbReference type="Gene3D" id="1.20.1070.10">
    <property type="entry name" value="Rhodopsin 7-helix transmembrane proteins"/>
    <property type="match status" value="1"/>
</dbReference>
<keyword evidence="5" id="KW-0297">G-protein coupled receptor</keyword>
<keyword evidence="7" id="KW-0675">Receptor</keyword>
<evidence type="ECO:0000256" key="6">
    <source>
        <dbReference type="ARBA" id="ARBA00023136"/>
    </source>
</evidence>
<feature type="transmembrane region" description="Helical" evidence="10">
    <location>
        <begin position="386"/>
        <end position="414"/>
    </location>
</feature>
<evidence type="ECO:0000313" key="13">
    <source>
        <dbReference type="Proteomes" id="UP000502823"/>
    </source>
</evidence>
<evidence type="ECO:0000256" key="10">
    <source>
        <dbReference type="SAM" id="Phobius"/>
    </source>
</evidence>
<dbReference type="InterPro" id="IPR017452">
    <property type="entry name" value="GPCR_Rhodpsn_7TM"/>
</dbReference>
<feature type="region of interest" description="Disordered" evidence="9">
    <location>
        <begin position="1"/>
        <end position="23"/>
    </location>
</feature>
<keyword evidence="4 10" id="KW-1133">Transmembrane helix</keyword>
<dbReference type="PRINTS" id="PR00237">
    <property type="entry name" value="GPCRRHODOPSN"/>
</dbReference>
<comment type="subcellular location">
    <subcellularLocation>
        <location evidence="1">Membrane</location>
        <topology evidence="1">Multi-pass membrane protein</topology>
    </subcellularLocation>
</comment>
<dbReference type="SUPFAM" id="SSF81321">
    <property type="entry name" value="Family A G protein-coupled receptor-like"/>
    <property type="match status" value="1"/>
</dbReference>
<dbReference type="PROSITE" id="PS50262">
    <property type="entry name" value="G_PROTEIN_RECEP_F1_2"/>
    <property type="match status" value="1"/>
</dbReference>
<feature type="transmembrane region" description="Helical" evidence="10">
    <location>
        <begin position="347"/>
        <end position="366"/>
    </location>
</feature>
<evidence type="ECO:0000256" key="3">
    <source>
        <dbReference type="ARBA" id="ARBA00022692"/>
    </source>
</evidence>
<evidence type="ECO:0000313" key="12">
    <source>
        <dbReference type="EMBL" id="GFG30557.1"/>
    </source>
</evidence>
<keyword evidence="13" id="KW-1185">Reference proteome</keyword>
<dbReference type="EMBL" id="BLKM01000233">
    <property type="protein sequence ID" value="GFG30557.1"/>
    <property type="molecule type" value="Genomic_DNA"/>
</dbReference>
<evidence type="ECO:0000256" key="5">
    <source>
        <dbReference type="ARBA" id="ARBA00023040"/>
    </source>
</evidence>
<feature type="compositionally biased region" description="Low complexity" evidence="9">
    <location>
        <begin position="1"/>
        <end position="16"/>
    </location>
</feature>
<dbReference type="AlphaFoldDB" id="A0A6L2PKE1"/>
<dbReference type="OrthoDB" id="10037617at2759"/>
<feature type="transmembrane region" description="Helical" evidence="10">
    <location>
        <begin position="268"/>
        <end position="288"/>
    </location>
</feature>
<dbReference type="PANTHER" id="PTHR45695:SF9">
    <property type="entry name" value="LEUCOKININ RECEPTOR"/>
    <property type="match status" value="1"/>
</dbReference>
<keyword evidence="8" id="KW-0807">Transducer</keyword>
<dbReference type="InParanoid" id="A0A6L2PKE1"/>
<protein>
    <recommendedName>
        <fullName evidence="11">G-protein coupled receptors family 1 profile domain-containing protein</fullName>
    </recommendedName>
</protein>
<evidence type="ECO:0000256" key="9">
    <source>
        <dbReference type="SAM" id="MobiDB-lite"/>
    </source>
</evidence>
<evidence type="ECO:0000256" key="8">
    <source>
        <dbReference type="ARBA" id="ARBA00023224"/>
    </source>
</evidence>
<proteinExistence type="inferred from homology"/>
<dbReference type="InterPro" id="IPR000276">
    <property type="entry name" value="GPCR_Rhodpsn"/>
</dbReference>
<sequence>MTALLASAVTSTTQSARNTEEGIHQRPLAQQVREFASNHTAASKHTSDTTTQLNAVDTDLQQNVSGNYATYLTEQTDPQDEAALTATNVQEVQVLVANETEVTTNMTIQHLLDKVEKPKSLLLLLRPLNNFTKYTVQTETSNNTRNVLVVTAGSSSLSIVLISLNENANAAQQAETLPDNFNITFSTLRGKNHTLLQTNVLLQINTTSTDIAHQPVVSWRKTKEYHVLTHYIDPIMYSLILAVGLLGNGMLLFIFIRHRKLRTAANIMIIHLAICDIINLSVNGPLHFYFNYDSGSSESLITCRTVLAIRQFLRCTGALAVITLIIQRFIIIAPPFNKLPPNHRTSFVFAISSIVTVWVLSLPIALPTMYVPKFYEPICLHKTDSGLQYVLVLNLALYCVIMPSLMFLFSTLIARRLKQSVRNIPGEIRHQMQEESRIRSARMMMALAAVFVITYFPFHVWILLAHGFGVDRNTPTMVYALHFTKQLLFANGCFNPIAMFVDEIFIACQKYQFCSRKHGVSRAEICDMYYTAENTVLADAEICDMYYTAENTVLAAAEICGIYYAAENTVLEDAEIRDVYYAAENTVLSVAAIFICIVLQKTWCYQLQQFFIFIILQKTWCYQLQQCVICTGNRSSSRKIQGFYSDTCLSISPTESCTLEWRQMTQYQNYFERKLNVQKRTQ</sequence>
<evidence type="ECO:0000256" key="7">
    <source>
        <dbReference type="ARBA" id="ARBA00023170"/>
    </source>
</evidence>
<organism evidence="12 13">
    <name type="scientific">Coptotermes formosanus</name>
    <name type="common">Formosan subterranean termite</name>
    <dbReference type="NCBI Taxonomy" id="36987"/>
    <lineage>
        <taxon>Eukaryota</taxon>
        <taxon>Metazoa</taxon>
        <taxon>Ecdysozoa</taxon>
        <taxon>Arthropoda</taxon>
        <taxon>Hexapoda</taxon>
        <taxon>Insecta</taxon>
        <taxon>Pterygota</taxon>
        <taxon>Neoptera</taxon>
        <taxon>Polyneoptera</taxon>
        <taxon>Dictyoptera</taxon>
        <taxon>Blattodea</taxon>
        <taxon>Blattoidea</taxon>
        <taxon>Termitoidae</taxon>
        <taxon>Rhinotermitidae</taxon>
        <taxon>Coptotermes</taxon>
    </lineage>
</organism>
<feature type="transmembrane region" description="Helical" evidence="10">
    <location>
        <begin position="235"/>
        <end position="256"/>
    </location>
</feature>
<evidence type="ECO:0000256" key="2">
    <source>
        <dbReference type="ARBA" id="ARBA00010663"/>
    </source>
</evidence>
<gene>
    <name evidence="12" type="ORF">Cfor_10840</name>
</gene>
<accession>A0A6L2PKE1</accession>
<keyword evidence="6 10" id="KW-0472">Membrane</keyword>
<dbReference type="SMART" id="SM01381">
    <property type="entry name" value="7TM_GPCR_Srsx"/>
    <property type="match status" value="1"/>
</dbReference>
<comment type="caution">
    <text evidence="12">The sequence shown here is derived from an EMBL/GenBank/DDBJ whole genome shotgun (WGS) entry which is preliminary data.</text>
</comment>